<evidence type="ECO:0000256" key="6">
    <source>
        <dbReference type="RuleBase" id="RU004379"/>
    </source>
</evidence>
<evidence type="ECO:0000256" key="2">
    <source>
        <dbReference type="ARBA" id="ARBA00022475"/>
    </source>
</evidence>
<keyword evidence="4 6" id="KW-1133">Transmembrane helix</keyword>
<feature type="transmembrane region" description="Helical" evidence="6">
    <location>
        <begin position="89"/>
        <end position="111"/>
    </location>
</feature>
<evidence type="ECO:0000256" key="5">
    <source>
        <dbReference type="ARBA" id="ARBA00023136"/>
    </source>
</evidence>
<proteinExistence type="inferred from homology"/>
<dbReference type="PANTHER" id="PTHR23291:SF115">
    <property type="entry name" value="MODULATOR OF FTSH PROTEASE YCCA"/>
    <property type="match status" value="1"/>
</dbReference>
<reference evidence="7 8" key="1">
    <citation type="submission" date="2020-05" db="EMBL/GenBank/DDBJ databases">
        <authorList>
            <person name="Khan S.A."/>
            <person name="Jeon C.O."/>
            <person name="Chun B.H."/>
        </authorList>
    </citation>
    <scope>NUCLEOTIDE SEQUENCE [LARGE SCALE GENOMIC DNA]</scope>
    <source>
        <strain evidence="7 8">B156</strain>
    </source>
</reference>
<keyword evidence="5 6" id="KW-0472">Membrane</keyword>
<keyword evidence="2" id="KW-1003">Cell membrane</keyword>
<keyword evidence="3 6" id="KW-0812">Transmembrane</keyword>
<evidence type="ECO:0000256" key="3">
    <source>
        <dbReference type="ARBA" id="ARBA00022692"/>
    </source>
</evidence>
<keyword evidence="8" id="KW-1185">Reference proteome</keyword>
<dbReference type="Proteomes" id="UP000552954">
    <property type="component" value="Unassembled WGS sequence"/>
</dbReference>
<evidence type="ECO:0000256" key="1">
    <source>
        <dbReference type="ARBA" id="ARBA00004651"/>
    </source>
</evidence>
<dbReference type="CDD" id="cd10433">
    <property type="entry name" value="YccA_like"/>
    <property type="match status" value="1"/>
</dbReference>
<evidence type="ECO:0000256" key="4">
    <source>
        <dbReference type="ARBA" id="ARBA00022989"/>
    </source>
</evidence>
<comment type="similarity">
    <text evidence="6">Belongs to the BI1 family.</text>
</comment>
<dbReference type="PANTHER" id="PTHR23291">
    <property type="entry name" value="BAX INHIBITOR-RELATED"/>
    <property type="match status" value="1"/>
</dbReference>
<gene>
    <name evidence="7" type="ORF">HK415_05110</name>
</gene>
<feature type="transmembrane region" description="Helical" evidence="6">
    <location>
        <begin position="149"/>
        <end position="167"/>
    </location>
</feature>
<feature type="transmembrane region" description="Helical" evidence="6">
    <location>
        <begin position="31"/>
        <end position="53"/>
    </location>
</feature>
<dbReference type="InterPro" id="IPR006214">
    <property type="entry name" value="Bax_inhibitor_1-related"/>
</dbReference>
<name>A0A849K2G1_9BURK</name>
<evidence type="ECO:0000313" key="7">
    <source>
        <dbReference type="EMBL" id="NNU42682.1"/>
    </source>
</evidence>
<accession>A0A849K2G1</accession>
<dbReference type="Pfam" id="PF01027">
    <property type="entry name" value="Bax1-I"/>
    <property type="match status" value="1"/>
</dbReference>
<dbReference type="AlphaFoldDB" id="A0A849K2G1"/>
<protein>
    <submittedName>
        <fullName evidence="7">Bax inhibitor-1/YccA family protein</fullName>
    </submittedName>
</protein>
<evidence type="ECO:0000313" key="8">
    <source>
        <dbReference type="Proteomes" id="UP000552954"/>
    </source>
</evidence>
<comment type="subcellular location">
    <subcellularLocation>
        <location evidence="1">Cell membrane</location>
        <topology evidence="1">Multi-pass membrane protein</topology>
    </subcellularLocation>
</comment>
<sequence>MNDRVQTVTPYESYGAVTTPEERNKVLRNTYWLLALSLIPTVLGAWVGVATGITRGLSGGLGLIVFLGGAFGFLYAIQKTKDSAAGVGVLLAFTFFMGLMLSRLIAMVLGFKNGTGLVMTAFGGTAAVFFVMATLSSVIKRDISGMGKWLFVGAMVIFFGAIINVFVGSGVGMMVISTLAIGVFSLYMLYDLKQIIDGGETNYISATLALYLDIFNVFQSLLAGAAGDDGGRRVSRIRRRKGPRGALFHCRSNTAIDSTCAVCGNMFTTPAAVQR</sequence>
<dbReference type="EMBL" id="JABFCS010000001">
    <property type="protein sequence ID" value="NNU42682.1"/>
    <property type="molecule type" value="Genomic_DNA"/>
</dbReference>
<feature type="transmembrane region" description="Helical" evidence="6">
    <location>
        <begin position="117"/>
        <end position="137"/>
    </location>
</feature>
<organism evidence="7 8">
    <name type="scientific">Ramlibacter montanisoli</name>
    <dbReference type="NCBI Taxonomy" id="2732512"/>
    <lineage>
        <taxon>Bacteria</taxon>
        <taxon>Pseudomonadati</taxon>
        <taxon>Pseudomonadota</taxon>
        <taxon>Betaproteobacteria</taxon>
        <taxon>Burkholderiales</taxon>
        <taxon>Comamonadaceae</taxon>
        <taxon>Ramlibacter</taxon>
    </lineage>
</organism>
<feature type="transmembrane region" description="Helical" evidence="6">
    <location>
        <begin position="59"/>
        <end position="77"/>
    </location>
</feature>
<reference evidence="7 8" key="2">
    <citation type="submission" date="2020-06" db="EMBL/GenBank/DDBJ databases">
        <title>Ramlibacter rhizophilus sp. nov., isolated from rhizosphere soil of national flower Mugunghwa from South Korea.</title>
        <authorList>
            <person name="Zheng-Fei Y."/>
            <person name="Huan T."/>
        </authorList>
    </citation>
    <scope>NUCLEOTIDE SEQUENCE [LARGE SCALE GENOMIC DNA]</scope>
    <source>
        <strain evidence="7 8">B156</strain>
    </source>
</reference>
<dbReference type="GO" id="GO:0005886">
    <property type="term" value="C:plasma membrane"/>
    <property type="evidence" value="ECO:0007669"/>
    <property type="project" value="UniProtKB-SubCell"/>
</dbReference>
<comment type="caution">
    <text evidence="7">The sequence shown here is derived from an EMBL/GenBank/DDBJ whole genome shotgun (WGS) entry which is preliminary data.</text>
</comment>
<feature type="transmembrane region" description="Helical" evidence="6">
    <location>
        <begin position="173"/>
        <end position="190"/>
    </location>
</feature>